<evidence type="ECO:0000313" key="1">
    <source>
        <dbReference type="EMBL" id="KZN97529.1"/>
    </source>
</evidence>
<comment type="caution">
    <text evidence="1">The sequence shown here is derived from an EMBL/GenBank/DDBJ whole genome shotgun (WGS) entry which is preliminary data.</text>
</comment>
<name>A0A165YWP4_9BACI</name>
<reference evidence="1 2" key="1">
    <citation type="submission" date="2016-04" db="EMBL/GenBank/DDBJ databases">
        <title>Draft genome sequence of Aeribacillus pallidus 8m3 from petroleum reservoir.</title>
        <authorList>
            <person name="Poltaraus A.B."/>
            <person name="Nazina T.N."/>
            <person name="Tourova T.P."/>
            <person name="Malakho S.M."/>
            <person name="Korshunova A.V."/>
            <person name="Sokolova D.S."/>
        </authorList>
    </citation>
    <scope>NUCLEOTIDE SEQUENCE [LARGE SCALE GENOMIC DNA]</scope>
    <source>
        <strain evidence="1 2">8m3</strain>
    </source>
</reference>
<dbReference type="EMBL" id="LWBR01000008">
    <property type="protein sequence ID" value="KZN97529.1"/>
    <property type="molecule type" value="Genomic_DNA"/>
</dbReference>
<sequence length="77" mass="8974">MLLYPSKFEPVQTLIITLDERIMPIQFSNILPIHFYFNLEFLAHDLNAAEKSLSFVTWTQCLKLSCPIFSLLEVENP</sequence>
<organism evidence="1 2">
    <name type="scientific">Aeribacillus pallidus</name>
    <dbReference type="NCBI Taxonomy" id="33936"/>
    <lineage>
        <taxon>Bacteria</taxon>
        <taxon>Bacillati</taxon>
        <taxon>Bacillota</taxon>
        <taxon>Bacilli</taxon>
        <taxon>Bacillales</taxon>
        <taxon>Bacillaceae</taxon>
        <taxon>Aeribacillus</taxon>
    </lineage>
</organism>
<gene>
    <name evidence="1" type="ORF">AZI98_02825</name>
</gene>
<evidence type="ECO:0000313" key="2">
    <source>
        <dbReference type="Proteomes" id="UP000076476"/>
    </source>
</evidence>
<dbReference type="STRING" id="33936.AZI98_02825"/>
<dbReference type="AlphaFoldDB" id="A0A165YWP4"/>
<accession>A0A165YWP4</accession>
<keyword evidence="2" id="KW-1185">Reference proteome</keyword>
<dbReference type="Proteomes" id="UP000076476">
    <property type="component" value="Unassembled WGS sequence"/>
</dbReference>
<protein>
    <submittedName>
        <fullName evidence="1">Uncharacterized protein</fullName>
    </submittedName>
</protein>
<proteinExistence type="predicted"/>
<accession>A0A164AVW4</accession>